<dbReference type="EMBL" id="JABANE010000064">
    <property type="protein sequence ID" value="NME70427.1"/>
    <property type="molecule type" value="Genomic_DNA"/>
</dbReference>
<dbReference type="GO" id="GO:0102919">
    <property type="term" value="F:5,6-dimethylbenzimidazole synthase activity"/>
    <property type="evidence" value="ECO:0007669"/>
    <property type="project" value="UniProtKB-EC"/>
</dbReference>
<dbReference type="AlphaFoldDB" id="A0A7X9RX74"/>
<dbReference type="EC" id="1.13.11.79" evidence="5"/>
<dbReference type="InterPro" id="IPR029479">
    <property type="entry name" value="Nitroreductase"/>
</dbReference>
<dbReference type="Gene3D" id="3.40.109.10">
    <property type="entry name" value="NADH Oxidase"/>
    <property type="match status" value="1"/>
</dbReference>
<name>A0A7X9RX74_9BACT</name>
<evidence type="ECO:0000256" key="2">
    <source>
        <dbReference type="ARBA" id="ARBA00022643"/>
    </source>
</evidence>
<dbReference type="InterPro" id="IPR050627">
    <property type="entry name" value="Nitroreductase/BluB"/>
</dbReference>
<dbReference type="Pfam" id="PF00881">
    <property type="entry name" value="Nitroreductase"/>
    <property type="match status" value="1"/>
</dbReference>
<dbReference type="Proteomes" id="UP000576082">
    <property type="component" value="Unassembled WGS sequence"/>
</dbReference>
<dbReference type="PANTHER" id="PTHR23026:SF90">
    <property type="entry name" value="IODOTYROSINE DEIODINASE 1"/>
    <property type="match status" value="1"/>
</dbReference>
<protein>
    <submittedName>
        <fullName evidence="5">5,6-dimethylbenzimidazole synthase</fullName>
        <ecNumber evidence="5">1.13.11.79</ecNumber>
    </submittedName>
</protein>
<comment type="caution">
    <text evidence="5">The sequence shown here is derived from an EMBL/GenBank/DDBJ whole genome shotgun (WGS) entry which is preliminary data.</text>
</comment>
<dbReference type="SUPFAM" id="SSF55469">
    <property type="entry name" value="FMN-dependent nitroreductase-like"/>
    <property type="match status" value="1"/>
</dbReference>
<feature type="domain" description="Nitroreductase" evidence="4">
    <location>
        <begin position="7"/>
        <end position="174"/>
    </location>
</feature>
<keyword evidence="6" id="KW-1185">Reference proteome</keyword>
<keyword evidence="3 5" id="KW-0560">Oxidoreductase</keyword>
<dbReference type="PANTHER" id="PTHR23026">
    <property type="entry name" value="NADPH NITROREDUCTASE"/>
    <property type="match status" value="1"/>
</dbReference>
<evidence type="ECO:0000256" key="3">
    <source>
        <dbReference type="ARBA" id="ARBA00023002"/>
    </source>
</evidence>
<keyword evidence="1" id="KW-0285">Flavoprotein</keyword>
<dbReference type="InterPro" id="IPR012825">
    <property type="entry name" value="BluB"/>
</dbReference>
<evidence type="ECO:0000256" key="1">
    <source>
        <dbReference type="ARBA" id="ARBA00022630"/>
    </source>
</evidence>
<dbReference type="RefSeq" id="WP_169658665.1">
    <property type="nucleotide sequence ID" value="NZ_JABANE010000064.1"/>
</dbReference>
<sequence>MDLYDCIHKRRDTRHFTKDEVPEEVLLKALDAAHAAPSVGLTEPWRFLIVKSQEKKRDIKALFDDSNKRAKLGINNDKQHKLYSSLKLEAIEETPLGIALFCDHGMLEGFTIGTIGNSSTLEWSCACAVQNLWLSLTEQGYGAGWVSIMDYEKFEGLFDVPDTWQSLGYMCVGKPATDYGGEPMLQKENWKRRSEKPYIEYV</sequence>
<gene>
    <name evidence="5" type="primary">bluB</name>
    <name evidence="5" type="ORF">HHU12_20800</name>
</gene>
<evidence type="ECO:0000313" key="5">
    <source>
        <dbReference type="EMBL" id="NME70427.1"/>
    </source>
</evidence>
<dbReference type="InterPro" id="IPR000415">
    <property type="entry name" value="Nitroreductase-like"/>
</dbReference>
<keyword evidence="2" id="KW-0288">FMN</keyword>
<accession>A0A7X9RX74</accession>
<evidence type="ECO:0000313" key="6">
    <source>
        <dbReference type="Proteomes" id="UP000576082"/>
    </source>
</evidence>
<reference evidence="5 6" key="1">
    <citation type="submission" date="2020-04" db="EMBL/GenBank/DDBJ databases">
        <title>Flammeovirga sp. SR4, a novel species isolated from seawater.</title>
        <authorList>
            <person name="Wang X."/>
        </authorList>
    </citation>
    <scope>NUCLEOTIDE SEQUENCE [LARGE SCALE GENOMIC DNA]</scope>
    <source>
        <strain evidence="5 6">ATCC 23126</strain>
    </source>
</reference>
<evidence type="ECO:0000259" key="4">
    <source>
        <dbReference type="Pfam" id="PF00881"/>
    </source>
</evidence>
<proteinExistence type="predicted"/>
<dbReference type="NCBIfam" id="TIGR02476">
    <property type="entry name" value="BluB"/>
    <property type="match status" value="1"/>
</dbReference>
<organism evidence="5 6">
    <name type="scientific">Flammeovirga aprica JL-4</name>
    <dbReference type="NCBI Taxonomy" id="694437"/>
    <lineage>
        <taxon>Bacteria</taxon>
        <taxon>Pseudomonadati</taxon>
        <taxon>Bacteroidota</taxon>
        <taxon>Cytophagia</taxon>
        <taxon>Cytophagales</taxon>
        <taxon>Flammeovirgaceae</taxon>
        <taxon>Flammeovirga</taxon>
    </lineage>
</organism>